<keyword evidence="4" id="KW-1185">Reference proteome</keyword>
<proteinExistence type="predicted"/>
<name>A0AA37S4M9_9GAMM</name>
<sequence length="371" mass="41410">MFLFEEYISPISDAEFAGIDPRSDVSPTSTYYALKDLRNQLRAAERNALVDEEGIASLSRDWLPLLEQCSEAVKSESKDIEYLAWLIEGLCRVHGFKGIAFGFSVAKHLLEHHFESLYPTLDDGDEISDKVSALVGLNGTAGEGTLIIPIKSIYMTDSVSMDPFSFWEYQQGYDISRLNDEKREKKIAQGAVDFEQLEKSAAETSTEFFVSLKNDIEDAIEQFAALSEVMDEVTGEPQPTSNIKQALEVSLAAVKHVAADKLEAAQTALDKANAEPEEELVEDAIQADSEQPKKLSSDEINSRENAIKKLQEIATFFRKTEPHSPMSYTIEQVIRWSELSLPELLNELITDSDARTGYFKLSGIKISETET</sequence>
<reference evidence="3" key="1">
    <citation type="journal article" date="2014" name="Int. J. Syst. Evol. Microbiol.">
        <title>Complete genome sequence of Corynebacterium casei LMG S-19264T (=DSM 44701T), isolated from a smear-ripened cheese.</title>
        <authorList>
            <consortium name="US DOE Joint Genome Institute (JGI-PGF)"/>
            <person name="Walter F."/>
            <person name="Albersmeier A."/>
            <person name="Kalinowski J."/>
            <person name="Ruckert C."/>
        </authorList>
    </citation>
    <scope>NUCLEOTIDE SEQUENCE</scope>
    <source>
        <strain evidence="3">NBRC 103034</strain>
    </source>
</reference>
<dbReference type="Pfam" id="PF06812">
    <property type="entry name" value="ImpA_N"/>
    <property type="match status" value="1"/>
</dbReference>
<evidence type="ECO:0000256" key="1">
    <source>
        <dbReference type="SAM" id="MobiDB-lite"/>
    </source>
</evidence>
<dbReference type="GeneID" id="99694965"/>
<evidence type="ECO:0000313" key="4">
    <source>
        <dbReference type="Proteomes" id="UP001161408"/>
    </source>
</evidence>
<dbReference type="EMBL" id="BSNE01000020">
    <property type="protein sequence ID" value="GLQ04079.1"/>
    <property type="molecule type" value="Genomic_DNA"/>
</dbReference>
<protein>
    <submittedName>
        <fullName evidence="3">Type VI secretion protein</fullName>
    </submittedName>
</protein>
<feature type="domain" description="ImpA N-terminal" evidence="2">
    <location>
        <begin position="9"/>
        <end position="138"/>
    </location>
</feature>
<dbReference type="AlphaFoldDB" id="A0AA37S4M9"/>
<dbReference type="InterPro" id="IPR017740">
    <property type="entry name" value="TssA-like"/>
</dbReference>
<dbReference type="Proteomes" id="UP001161408">
    <property type="component" value="Unassembled WGS sequence"/>
</dbReference>
<feature type="compositionally biased region" description="Basic and acidic residues" evidence="1">
    <location>
        <begin position="290"/>
        <end position="299"/>
    </location>
</feature>
<dbReference type="NCBIfam" id="TIGR03363">
    <property type="entry name" value="VI_chp_8"/>
    <property type="match status" value="1"/>
</dbReference>
<accession>A0AA37S4M9</accession>
<dbReference type="InterPro" id="IPR010657">
    <property type="entry name" value="ImpA_N"/>
</dbReference>
<comment type="caution">
    <text evidence="3">The sequence shown here is derived from an EMBL/GenBank/DDBJ whole genome shotgun (WGS) entry which is preliminary data.</text>
</comment>
<evidence type="ECO:0000313" key="3">
    <source>
        <dbReference type="EMBL" id="GLQ04079.1"/>
    </source>
</evidence>
<dbReference type="RefSeq" id="WP_013462965.1">
    <property type="nucleotide sequence ID" value="NZ_BJXY01000008.1"/>
</dbReference>
<feature type="region of interest" description="Disordered" evidence="1">
    <location>
        <begin position="269"/>
        <end position="299"/>
    </location>
</feature>
<dbReference type="PANTHER" id="PTHR37951:SF1">
    <property type="entry name" value="TYPE VI SECRETION SYSTEM COMPONENT TSSA1"/>
    <property type="match status" value="1"/>
</dbReference>
<gene>
    <name evidence="3" type="ORF">GCM10007914_29600</name>
</gene>
<dbReference type="PANTHER" id="PTHR37951">
    <property type="entry name" value="CYTOPLASMIC PROTEIN-RELATED"/>
    <property type="match status" value="1"/>
</dbReference>
<organism evidence="3 4">
    <name type="scientific">Pseudoalteromonas tetraodonis GFC</name>
    <dbReference type="NCBI Taxonomy" id="1315271"/>
    <lineage>
        <taxon>Bacteria</taxon>
        <taxon>Pseudomonadati</taxon>
        <taxon>Pseudomonadota</taxon>
        <taxon>Gammaproteobacteria</taxon>
        <taxon>Alteromonadales</taxon>
        <taxon>Pseudoalteromonadaceae</taxon>
        <taxon>Pseudoalteromonas</taxon>
    </lineage>
</organism>
<reference evidence="3" key="2">
    <citation type="submission" date="2023-01" db="EMBL/GenBank/DDBJ databases">
        <title>Draft genome sequence of Pseudoalteromonas tetraodonis strain NBRC 103034.</title>
        <authorList>
            <person name="Sun Q."/>
            <person name="Mori K."/>
        </authorList>
    </citation>
    <scope>NUCLEOTIDE SEQUENCE</scope>
    <source>
        <strain evidence="3">NBRC 103034</strain>
    </source>
</reference>
<evidence type="ECO:0000259" key="2">
    <source>
        <dbReference type="Pfam" id="PF06812"/>
    </source>
</evidence>